<evidence type="ECO:0000313" key="1">
    <source>
        <dbReference type="EMBL" id="KAJ0080901.1"/>
    </source>
</evidence>
<evidence type="ECO:0000313" key="2">
    <source>
        <dbReference type="Proteomes" id="UP001164250"/>
    </source>
</evidence>
<protein>
    <submittedName>
        <fullName evidence="1">Uncharacterized protein</fullName>
    </submittedName>
</protein>
<keyword evidence="2" id="KW-1185">Reference proteome</keyword>
<proteinExistence type="predicted"/>
<organism evidence="1 2">
    <name type="scientific">Pistacia atlantica</name>
    <dbReference type="NCBI Taxonomy" id="434234"/>
    <lineage>
        <taxon>Eukaryota</taxon>
        <taxon>Viridiplantae</taxon>
        <taxon>Streptophyta</taxon>
        <taxon>Embryophyta</taxon>
        <taxon>Tracheophyta</taxon>
        <taxon>Spermatophyta</taxon>
        <taxon>Magnoliopsida</taxon>
        <taxon>eudicotyledons</taxon>
        <taxon>Gunneridae</taxon>
        <taxon>Pentapetalae</taxon>
        <taxon>rosids</taxon>
        <taxon>malvids</taxon>
        <taxon>Sapindales</taxon>
        <taxon>Anacardiaceae</taxon>
        <taxon>Pistacia</taxon>
    </lineage>
</organism>
<gene>
    <name evidence="1" type="ORF">Patl1_10066</name>
</gene>
<sequence>MRKVTGVKVKELLMWVRLVEMYIDDPNSGKVTFSSAAGLSKTFPISAFELEEKDQKEQK</sequence>
<comment type="caution">
    <text evidence="1">The sequence shown here is derived from an EMBL/GenBank/DDBJ whole genome shotgun (WGS) entry which is preliminary data.</text>
</comment>
<dbReference type="EMBL" id="CM047908">
    <property type="protein sequence ID" value="KAJ0080901.1"/>
    <property type="molecule type" value="Genomic_DNA"/>
</dbReference>
<reference evidence="2" key="1">
    <citation type="journal article" date="2023" name="G3 (Bethesda)">
        <title>Genome assembly and association tests identify interacting loci associated with vigor, precocity, and sex in interspecific pistachio rootstocks.</title>
        <authorList>
            <person name="Palmer W."/>
            <person name="Jacygrad E."/>
            <person name="Sagayaradj S."/>
            <person name="Cavanaugh K."/>
            <person name="Han R."/>
            <person name="Bertier L."/>
            <person name="Beede B."/>
            <person name="Kafkas S."/>
            <person name="Golino D."/>
            <person name="Preece J."/>
            <person name="Michelmore R."/>
        </authorList>
    </citation>
    <scope>NUCLEOTIDE SEQUENCE [LARGE SCALE GENOMIC DNA]</scope>
</reference>
<accession>A0ACC1A390</accession>
<dbReference type="Proteomes" id="UP001164250">
    <property type="component" value="Chromosome 12"/>
</dbReference>
<name>A0ACC1A390_9ROSI</name>